<dbReference type="Pfam" id="PF13466">
    <property type="entry name" value="STAS_2"/>
    <property type="match status" value="1"/>
</dbReference>
<dbReference type="PROSITE" id="PS50112">
    <property type="entry name" value="PAS"/>
    <property type="match status" value="2"/>
</dbReference>
<dbReference type="HOGENOM" id="CLU_318768_0_0_11"/>
<proteinExistence type="predicted"/>
<gene>
    <name evidence="6" type="ordered locus">Amir_3736</name>
</gene>
<name>C6WD00_ACTMD</name>
<sequence length="1017" mass="108664">MAHLGVDRTLLSLAPEGRTLLGLSAGEDLGALPESLREAVDGAAEEGAWTGVGELAGVPVRVVCVALGEGYALVATPLAAGVDASGDTPTADVRIHTTPDTNFDPFEARGEVPGEHLRGLVDALSVVVWAADATTGRYTFVSRHAERLLGYPVERWLGEPAFWESVVHPEDRAAIADRDVEGLSDYELDYRAVAADGRVVWLHDLVRVARDERGEPTALHGVLVDTSPGRAAEARRRFLAGLEERLQRLEDAGEVMTAATRLLGEHLGADRCAYAESESDQDHFTMSGDHATGLPPLTGRFAMSSFGRDALLAMRAGEPWVVRDSEDDPRLTAEDRAVYRRTGIRAVICLPLLRGGRFAAALAVHQAVPRRWTAAEVELVSVAANRCWESVQRTHADRALRESELRFRQLVERATDGIWVVDRDLRFVEVNPAACALLGHAREDLLGKPVAALLGSERGERLAALLGDEGEPDVVTEVWQVRRADGGAVALELSIQATPTGLQAIGRDITERQRAEAEREALRHREHEIAEALQRSLLPRELPALPRLAAAARYLPASAHTQIGGDWYEVLPVGETTVALSVGDVVGKGPQAAAVMGQLRSALAGYLLDGHSPAAALERLDAFALRTRGAPGSTCACLTLDWSTGELSWASAGHPPPLLVEPERSRFLPIGTGTVLGVPGRAAYRDSQVVLPAGGTVVLYTDGLVERRGALIDAGLDALLRLVRGEHELGPDELADRITSALLDGGQDDDVALVVVRKIPEPLRRRVAAEAPELSGMRRRVAEWAGRAGLSDDLLCDLQLALGEAAANAVDHAYPDGPGEFEYAVERVGDGGVRVRVRDWGRWRPEPEDKGHRGRGVQLIRSVGRDAVFARGPEGTAVEFVVPEGDGPGVPAPRRRVRGPVVGVRCTAGEEFRDAVQVLHLGGDLDLDGVRALREFLLGRVDVADRRPVELDLSGLGYLSSSGVALLLEAAEVAAGRGRGVGVVVTEGSAPARIMAVSGLHGGAAGDRLSLRVVPPR</sequence>
<organism evidence="6 7">
    <name type="scientific">Actinosynnema mirum (strain ATCC 29888 / DSM 43827 / JCM 3225 / NBRC 14064 / NCIMB 13271 / NRRL B-12336 / IMRU 3971 / 101)</name>
    <dbReference type="NCBI Taxonomy" id="446462"/>
    <lineage>
        <taxon>Bacteria</taxon>
        <taxon>Bacillati</taxon>
        <taxon>Actinomycetota</taxon>
        <taxon>Actinomycetes</taxon>
        <taxon>Pseudonocardiales</taxon>
        <taxon>Pseudonocardiaceae</taxon>
        <taxon>Actinosynnema</taxon>
    </lineage>
</organism>
<dbReference type="InterPro" id="IPR000700">
    <property type="entry name" value="PAS-assoc_C"/>
</dbReference>
<dbReference type="InterPro" id="IPR036457">
    <property type="entry name" value="PPM-type-like_dom_sf"/>
</dbReference>
<dbReference type="STRING" id="446462.Amir_3736"/>
<dbReference type="InterPro" id="IPR029016">
    <property type="entry name" value="GAF-like_dom_sf"/>
</dbReference>
<dbReference type="InterPro" id="IPR035965">
    <property type="entry name" value="PAS-like_dom_sf"/>
</dbReference>
<dbReference type="InterPro" id="IPR001610">
    <property type="entry name" value="PAC"/>
</dbReference>
<dbReference type="CDD" id="cd07043">
    <property type="entry name" value="STAS_anti-anti-sigma_factors"/>
    <property type="match status" value="1"/>
</dbReference>
<dbReference type="EMBL" id="CP001630">
    <property type="protein sequence ID" value="ACU37619.1"/>
    <property type="molecule type" value="Genomic_DNA"/>
</dbReference>
<dbReference type="SMART" id="SM00065">
    <property type="entry name" value="GAF"/>
    <property type="match status" value="1"/>
</dbReference>
<feature type="domain" description="PAS" evidence="3">
    <location>
        <begin position="403"/>
        <end position="448"/>
    </location>
</feature>
<dbReference type="Gene3D" id="3.30.750.24">
    <property type="entry name" value="STAS domain"/>
    <property type="match status" value="1"/>
</dbReference>
<accession>C6WD00</accession>
<reference evidence="6 7" key="1">
    <citation type="journal article" date="2009" name="Stand. Genomic Sci.">
        <title>Complete genome sequence of Actinosynnema mirum type strain (101).</title>
        <authorList>
            <person name="Land M."/>
            <person name="Lapidus A."/>
            <person name="Mayilraj S."/>
            <person name="Chen F."/>
            <person name="Copeland A."/>
            <person name="Del Rio T.G."/>
            <person name="Nolan M."/>
            <person name="Lucas S."/>
            <person name="Tice H."/>
            <person name="Cheng J.F."/>
            <person name="Chertkov O."/>
            <person name="Bruce D."/>
            <person name="Goodwin L."/>
            <person name="Pitluck S."/>
            <person name="Rohde M."/>
            <person name="Goker M."/>
            <person name="Pati A."/>
            <person name="Ivanova N."/>
            <person name="Mavromatis K."/>
            <person name="Chen A."/>
            <person name="Palaniappan K."/>
            <person name="Hauser L."/>
            <person name="Chang Y.J."/>
            <person name="Jeffries C.C."/>
            <person name="Brettin T."/>
            <person name="Detter J.C."/>
            <person name="Han C."/>
            <person name="Chain P."/>
            <person name="Tindall B.J."/>
            <person name="Bristow J."/>
            <person name="Eisen J.A."/>
            <person name="Markowitz V."/>
            <person name="Hugenholtz P."/>
            <person name="Kyrpides N.C."/>
            <person name="Klenk H.P."/>
        </authorList>
    </citation>
    <scope>NUCLEOTIDE SEQUENCE [LARGE SCALE GENOMIC DNA]</scope>
    <source>
        <strain evidence="7">ATCC 29888 / DSM 43827 / JCM 3225 / NBRC 14064 / NCIMB 13271 / NRRL B-12336 / IMRU 3971 / 101</strain>
    </source>
</reference>
<dbReference type="Pfam" id="PF01590">
    <property type="entry name" value="GAF"/>
    <property type="match status" value="1"/>
</dbReference>
<feature type="domain" description="PAC" evidence="4">
    <location>
        <begin position="186"/>
        <end position="238"/>
    </location>
</feature>
<feature type="domain" description="PAS" evidence="3">
    <location>
        <begin position="113"/>
        <end position="187"/>
    </location>
</feature>
<dbReference type="SUPFAM" id="SSF81606">
    <property type="entry name" value="PP2C-like"/>
    <property type="match status" value="1"/>
</dbReference>
<dbReference type="PANTHER" id="PTHR43156">
    <property type="entry name" value="STAGE II SPORULATION PROTEIN E-RELATED"/>
    <property type="match status" value="1"/>
</dbReference>
<dbReference type="InterPro" id="IPR058548">
    <property type="entry name" value="MlaB-like_STAS"/>
</dbReference>
<dbReference type="Gene3D" id="3.30.450.20">
    <property type="entry name" value="PAS domain"/>
    <property type="match status" value="2"/>
</dbReference>
<dbReference type="InterPro" id="IPR003018">
    <property type="entry name" value="GAF"/>
</dbReference>
<dbReference type="InterPro" id="IPR002645">
    <property type="entry name" value="STAS_dom"/>
</dbReference>
<keyword evidence="7" id="KW-1185">Reference proteome</keyword>
<dbReference type="eggNOG" id="COG2172">
    <property type="taxonomic scope" value="Bacteria"/>
</dbReference>
<dbReference type="Pfam" id="PF08447">
    <property type="entry name" value="PAS_3"/>
    <property type="match status" value="1"/>
</dbReference>
<dbReference type="KEGG" id="ami:Amir_3736"/>
<dbReference type="InterPro" id="IPR003594">
    <property type="entry name" value="HATPase_dom"/>
</dbReference>
<dbReference type="PANTHER" id="PTHR43156:SF2">
    <property type="entry name" value="STAGE II SPORULATION PROTEIN E"/>
    <property type="match status" value="1"/>
</dbReference>
<dbReference type="CDD" id="cd16936">
    <property type="entry name" value="HATPase_RsbW-like"/>
    <property type="match status" value="1"/>
</dbReference>
<dbReference type="SUPFAM" id="SSF55874">
    <property type="entry name" value="ATPase domain of HSP90 chaperone/DNA topoisomerase II/histidine kinase"/>
    <property type="match status" value="1"/>
</dbReference>
<dbReference type="InterPro" id="IPR001932">
    <property type="entry name" value="PPM-type_phosphatase-like_dom"/>
</dbReference>
<keyword evidence="2" id="KW-0175">Coiled coil</keyword>
<dbReference type="SMART" id="SM00331">
    <property type="entry name" value="PP2C_SIG"/>
    <property type="match status" value="1"/>
</dbReference>
<dbReference type="Gene3D" id="3.60.40.10">
    <property type="entry name" value="PPM-type phosphatase domain"/>
    <property type="match status" value="1"/>
</dbReference>
<dbReference type="SUPFAM" id="SSF55785">
    <property type="entry name" value="PYP-like sensor domain (PAS domain)"/>
    <property type="match status" value="2"/>
</dbReference>
<evidence type="ECO:0000313" key="6">
    <source>
        <dbReference type="EMBL" id="ACU37619.1"/>
    </source>
</evidence>
<protein>
    <submittedName>
        <fullName evidence="6">Putative PAS/PAC sensor protein</fullName>
    </submittedName>
</protein>
<evidence type="ECO:0000259" key="5">
    <source>
        <dbReference type="PROSITE" id="PS50801"/>
    </source>
</evidence>
<dbReference type="eggNOG" id="COG2203">
    <property type="taxonomic scope" value="Bacteria"/>
</dbReference>
<dbReference type="SUPFAM" id="SSF52091">
    <property type="entry name" value="SpoIIaa-like"/>
    <property type="match status" value="1"/>
</dbReference>
<evidence type="ECO:0000259" key="4">
    <source>
        <dbReference type="PROSITE" id="PS50113"/>
    </source>
</evidence>
<evidence type="ECO:0000256" key="1">
    <source>
        <dbReference type="ARBA" id="ARBA00022801"/>
    </source>
</evidence>
<dbReference type="InterPro" id="IPR013655">
    <property type="entry name" value="PAS_fold_3"/>
</dbReference>
<evidence type="ECO:0000313" key="7">
    <source>
        <dbReference type="Proteomes" id="UP000002213"/>
    </source>
</evidence>
<dbReference type="Pfam" id="PF07228">
    <property type="entry name" value="SpoIIE"/>
    <property type="match status" value="1"/>
</dbReference>
<dbReference type="InterPro" id="IPR000014">
    <property type="entry name" value="PAS"/>
</dbReference>
<dbReference type="GO" id="GO:0006355">
    <property type="term" value="P:regulation of DNA-templated transcription"/>
    <property type="evidence" value="ECO:0007669"/>
    <property type="project" value="InterPro"/>
</dbReference>
<evidence type="ECO:0000256" key="2">
    <source>
        <dbReference type="SAM" id="Coils"/>
    </source>
</evidence>
<dbReference type="InterPro" id="IPR052016">
    <property type="entry name" value="Bact_Sigma-Reg"/>
</dbReference>
<dbReference type="GO" id="GO:0016791">
    <property type="term" value="F:phosphatase activity"/>
    <property type="evidence" value="ECO:0007669"/>
    <property type="project" value="TreeGrafter"/>
</dbReference>
<dbReference type="Pfam" id="PF13581">
    <property type="entry name" value="HATPase_c_2"/>
    <property type="match status" value="1"/>
</dbReference>
<dbReference type="eggNOG" id="COG1366">
    <property type="taxonomic scope" value="Bacteria"/>
</dbReference>
<dbReference type="AlphaFoldDB" id="C6WD00"/>
<dbReference type="Gene3D" id="3.30.450.40">
    <property type="match status" value="1"/>
</dbReference>
<feature type="coiled-coil region" evidence="2">
    <location>
        <begin position="232"/>
        <end position="259"/>
    </location>
</feature>
<dbReference type="SMART" id="SM00086">
    <property type="entry name" value="PAC"/>
    <property type="match status" value="2"/>
</dbReference>
<dbReference type="InterPro" id="IPR036890">
    <property type="entry name" value="HATPase_C_sf"/>
</dbReference>
<dbReference type="PROSITE" id="PS50113">
    <property type="entry name" value="PAC"/>
    <property type="match status" value="1"/>
</dbReference>
<dbReference type="eggNOG" id="COG2202">
    <property type="taxonomic scope" value="Bacteria"/>
</dbReference>
<dbReference type="SMART" id="SM00091">
    <property type="entry name" value="PAS"/>
    <property type="match status" value="2"/>
</dbReference>
<dbReference type="SUPFAM" id="SSF55781">
    <property type="entry name" value="GAF domain-like"/>
    <property type="match status" value="1"/>
</dbReference>
<dbReference type="eggNOG" id="COG2208">
    <property type="taxonomic scope" value="Bacteria"/>
</dbReference>
<dbReference type="Pfam" id="PF00989">
    <property type="entry name" value="PAS"/>
    <property type="match status" value="1"/>
</dbReference>
<dbReference type="InterPro" id="IPR036513">
    <property type="entry name" value="STAS_dom_sf"/>
</dbReference>
<dbReference type="Gene3D" id="3.30.565.10">
    <property type="entry name" value="Histidine kinase-like ATPase, C-terminal domain"/>
    <property type="match status" value="1"/>
</dbReference>
<feature type="domain" description="STAS" evidence="5">
    <location>
        <begin position="914"/>
        <end position="1017"/>
    </location>
</feature>
<dbReference type="Proteomes" id="UP000002213">
    <property type="component" value="Chromosome"/>
</dbReference>
<dbReference type="CDD" id="cd00130">
    <property type="entry name" value="PAS"/>
    <property type="match status" value="2"/>
</dbReference>
<dbReference type="PROSITE" id="PS50801">
    <property type="entry name" value="STAS"/>
    <property type="match status" value="1"/>
</dbReference>
<dbReference type="NCBIfam" id="TIGR00229">
    <property type="entry name" value="sensory_box"/>
    <property type="match status" value="2"/>
</dbReference>
<evidence type="ECO:0000259" key="3">
    <source>
        <dbReference type="PROSITE" id="PS50112"/>
    </source>
</evidence>
<dbReference type="InterPro" id="IPR013767">
    <property type="entry name" value="PAS_fold"/>
</dbReference>
<keyword evidence="1" id="KW-0378">Hydrolase</keyword>